<reference evidence="3 4" key="1">
    <citation type="submission" date="2019-08" db="EMBL/GenBank/DDBJ databases">
        <title>Bradyrhizobium hipponensis sp. nov., a rhizobium isolated from a Lupinus angustifolius root nodule in Tunisia.</title>
        <authorList>
            <person name="Off K."/>
            <person name="Rejili M."/>
            <person name="Mars M."/>
            <person name="Brachmann A."/>
            <person name="Marin M."/>
        </authorList>
    </citation>
    <scope>NUCLEOTIDE SEQUENCE [LARGE SCALE GENOMIC DNA]</scope>
    <source>
        <strain evidence="4">aSej3</strain>
    </source>
</reference>
<organism evidence="3 4">
    <name type="scientific">Bradyrhizobium hipponense</name>
    <dbReference type="NCBI Taxonomy" id="2605638"/>
    <lineage>
        <taxon>Bacteria</taxon>
        <taxon>Pseudomonadati</taxon>
        <taxon>Pseudomonadota</taxon>
        <taxon>Alphaproteobacteria</taxon>
        <taxon>Hyphomicrobiales</taxon>
        <taxon>Nitrobacteraceae</taxon>
        <taxon>Bradyrhizobium</taxon>
    </lineage>
</organism>
<evidence type="ECO:0000313" key="4">
    <source>
        <dbReference type="Proteomes" id="UP000324797"/>
    </source>
</evidence>
<feature type="compositionally biased region" description="Polar residues" evidence="1">
    <location>
        <begin position="69"/>
        <end position="80"/>
    </location>
</feature>
<name>A0A5S4YDA1_9BRAD</name>
<protein>
    <submittedName>
        <fullName evidence="3">Uncharacterized protein</fullName>
    </submittedName>
</protein>
<dbReference type="EMBL" id="VSTH01000148">
    <property type="protein sequence ID" value="TYO61998.1"/>
    <property type="molecule type" value="Genomic_DNA"/>
</dbReference>
<feature type="chain" id="PRO_5024290537" evidence="2">
    <location>
        <begin position="29"/>
        <end position="118"/>
    </location>
</feature>
<evidence type="ECO:0000256" key="1">
    <source>
        <dbReference type="SAM" id="MobiDB-lite"/>
    </source>
</evidence>
<dbReference type="Proteomes" id="UP000324797">
    <property type="component" value="Unassembled WGS sequence"/>
</dbReference>
<feature type="region of interest" description="Disordered" evidence="1">
    <location>
        <begin position="29"/>
        <end position="101"/>
    </location>
</feature>
<evidence type="ECO:0000256" key="2">
    <source>
        <dbReference type="SAM" id="SignalP"/>
    </source>
</evidence>
<evidence type="ECO:0000313" key="3">
    <source>
        <dbReference type="EMBL" id="TYO61998.1"/>
    </source>
</evidence>
<proteinExistence type="predicted"/>
<feature type="compositionally biased region" description="Gly residues" evidence="1">
    <location>
        <begin position="47"/>
        <end position="57"/>
    </location>
</feature>
<accession>A0A5S4YDA1</accession>
<sequence>MAASHAIVSIKALIVICGIAAMPVASLAQGTGSAGSTGSIGSTGSTGSTGGSAGLSGGVANSPAPPPGTNSLGTAQSSGPNAARATTTDGGAGAAADATVSEENRLLEKKMKSICRGC</sequence>
<dbReference type="AlphaFoldDB" id="A0A5S4YDA1"/>
<feature type="signal peptide" evidence="2">
    <location>
        <begin position="1"/>
        <end position="28"/>
    </location>
</feature>
<feature type="compositionally biased region" description="Low complexity" evidence="1">
    <location>
        <begin position="29"/>
        <end position="46"/>
    </location>
</feature>
<feature type="compositionally biased region" description="Low complexity" evidence="1">
    <location>
        <begin position="82"/>
        <end position="99"/>
    </location>
</feature>
<gene>
    <name evidence="3" type="ORF">FXV83_35075</name>
</gene>
<keyword evidence="4" id="KW-1185">Reference proteome</keyword>
<comment type="caution">
    <text evidence="3">The sequence shown here is derived from an EMBL/GenBank/DDBJ whole genome shotgun (WGS) entry which is preliminary data.</text>
</comment>
<keyword evidence="2" id="KW-0732">Signal</keyword>